<dbReference type="Proteomes" id="UP000383932">
    <property type="component" value="Unassembled WGS sequence"/>
</dbReference>
<dbReference type="SUPFAM" id="SSF53474">
    <property type="entry name" value="alpha/beta-Hydrolases"/>
    <property type="match status" value="1"/>
</dbReference>
<keyword evidence="2" id="KW-1185">Reference proteome</keyword>
<protein>
    <submittedName>
        <fullName evidence="1">Alpha/beta hydrolase family protein</fullName>
    </submittedName>
</protein>
<dbReference type="PANTHER" id="PTHR47381">
    <property type="entry name" value="ALPHA/BETA-HYDROLASES SUPERFAMILY PROTEIN"/>
    <property type="match status" value="1"/>
</dbReference>
<accession>A0A5N5QID9</accession>
<keyword evidence="1" id="KW-0378">Hydrolase</keyword>
<dbReference type="Gene3D" id="3.40.50.1820">
    <property type="entry name" value="alpha/beta hydrolase"/>
    <property type="match status" value="1"/>
</dbReference>
<dbReference type="PANTHER" id="PTHR47381:SF3">
    <property type="entry name" value="ALPHA_BETA-HYDROLASES SUPERFAMILY PROTEIN"/>
    <property type="match status" value="1"/>
</dbReference>
<reference evidence="1 2" key="1">
    <citation type="journal article" date="2019" name="Fungal Biol. Biotechnol.">
        <title>Draft genome sequence of fastidious pathogen Ceratobasidium theobromae, which causes vascular-streak dieback in Theobroma cacao.</title>
        <authorList>
            <person name="Ali S.S."/>
            <person name="Asman A."/>
            <person name="Shao J."/>
            <person name="Firmansyah A.P."/>
            <person name="Susilo A.W."/>
            <person name="Rosmana A."/>
            <person name="McMahon P."/>
            <person name="Junaid M."/>
            <person name="Guest D."/>
            <person name="Kheng T.Y."/>
            <person name="Meinhardt L.W."/>
            <person name="Bailey B.A."/>
        </authorList>
    </citation>
    <scope>NUCLEOTIDE SEQUENCE [LARGE SCALE GENOMIC DNA]</scope>
    <source>
        <strain evidence="1 2">CT2</strain>
    </source>
</reference>
<dbReference type="InterPro" id="IPR029058">
    <property type="entry name" value="AB_hydrolase_fold"/>
</dbReference>
<evidence type="ECO:0000313" key="1">
    <source>
        <dbReference type="EMBL" id="KAB5591424.1"/>
    </source>
</evidence>
<name>A0A5N5QID9_9AGAM</name>
<evidence type="ECO:0000313" key="2">
    <source>
        <dbReference type="Proteomes" id="UP000383932"/>
    </source>
</evidence>
<gene>
    <name evidence="1" type="ORF">CTheo_5141</name>
</gene>
<dbReference type="AlphaFoldDB" id="A0A5N5QID9"/>
<comment type="caution">
    <text evidence="1">The sequence shown here is derived from an EMBL/GenBank/DDBJ whole genome shotgun (WGS) entry which is preliminary data.</text>
</comment>
<sequence length="313" mass="34902">MSEYSTTKMTIGGIAIQIVGLDELSHQAHAHPELEPVGVLFLLHGRLGDSKQSYLKRIANAVLAEAASHPAHERARQLVVVILDQRNHGDRTVDPDRNQGWKETGQIKRLSDGQVDPQSLDNISHLHDMYSLYTGTVNDVSFLITHLQPLLFRHDERMVDKWMVMGISLGGHASWHIGAHDPRISLLIPIIGSPSYLTLFKSRAESLGIPLSPPYLPNSLKQEMERAQPRIEAYRGKDVLVMSGGDDTLVPFTESGSKDFTNQLAASRTCKTLQVWVQPNTGHICSPEMITRAKDFIWANGIQRNDEPVRSNL</sequence>
<organism evidence="1 2">
    <name type="scientific">Ceratobasidium theobromae</name>
    <dbReference type="NCBI Taxonomy" id="1582974"/>
    <lineage>
        <taxon>Eukaryota</taxon>
        <taxon>Fungi</taxon>
        <taxon>Dikarya</taxon>
        <taxon>Basidiomycota</taxon>
        <taxon>Agaricomycotina</taxon>
        <taxon>Agaricomycetes</taxon>
        <taxon>Cantharellales</taxon>
        <taxon>Ceratobasidiaceae</taxon>
        <taxon>Ceratobasidium</taxon>
    </lineage>
</organism>
<dbReference type="GO" id="GO:0016787">
    <property type="term" value="F:hydrolase activity"/>
    <property type="evidence" value="ECO:0007669"/>
    <property type="project" value="UniProtKB-KW"/>
</dbReference>
<dbReference type="EMBL" id="SSOP01000106">
    <property type="protein sequence ID" value="KAB5591424.1"/>
    <property type="molecule type" value="Genomic_DNA"/>
</dbReference>
<dbReference type="OrthoDB" id="2152248at2759"/>
<proteinExistence type="predicted"/>